<accession>A0ACB8BJ30</accession>
<reference evidence="1" key="1">
    <citation type="journal article" date="2021" name="New Phytol.">
        <title>Evolutionary innovations through gain and loss of genes in the ectomycorrhizal Boletales.</title>
        <authorList>
            <person name="Wu G."/>
            <person name="Miyauchi S."/>
            <person name="Morin E."/>
            <person name="Kuo A."/>
            <person name="Drula E."/>
            <person name="Varga T."/>
            <person name="Kohler A."/>
            <person name="Feng B."/>
            <person name="Cao Y."/>
            <person name="Lipzen A."/>
            <person name="Daum C."/>
            <person name="Hundley H."/>
            <person name="Pangilinan J."/>
            <person name="Johnson J."/>
            <person name="Barry K."/>
            <person name="LaButti K."/>
            <person name="Ng V."/>
            <person name="Ahrendt S."/>
            <person name="Min B."/>
            <person name="Choi I.G."/>
            <person name="Park H."/>
            <person name="Plett J.M."/>
            <person name="Magnuson J."/>
            <person name="Spatafora J.W."/>
            <person name="Nagy L.G."/>
            <person name="Henrissat B."/>
            <person name="Grigoriev I.V."/>
            <person name="Yang Z.L."/>
            <person name="Xu J."/>
            <person name="Martin F.M."/>
        </authorList>
    </citation>
    <scope>NUCLEOTIDE SEQUENCE</scope>
    <source>
        <strain evidence="1">KUC20120723A-06</strain>
    </source>
</reference>
<keyword evidence="2" id="KW-1185">Reference proteome</keyword>
<evidence type="ECO:0000313" key="2">
    <source>
        <dbReference type="Proteomes" id="UP000790709"/>
    </source>
</evidence>
<evidence type="ECO:0000313" key="1">
    <source>
        <dbReference type="EMBL" id="KAH7925584.1"/>
    </source>
</evidence>
<gene>
    <name evidence="1" type="ORF">BV22DRAFT_1033856</name>
</gene>
<name>A0ACB8BJ30_9AGAM</name>
<proteinExistence type="predicted"/>
<sequence length="429" mass="48283">MAGLATSPILSDGGEAFYPELDDTGSSPRRTDSPLRKRARHRSISQASSDVVLSPVMAPKELERDELYYFSDGSCILRIETTLFNVHRTILSKDQSSFSTMFTLPQGDLPAEGTSDDNPIVLHGDTVEEFRNFLWVLYALPHELSTVRSPQADLNRLIDIARISSKYSFKSTETWALDAIQEYVERKPSPLLNTIPLAFPFAPNIQSPALLDSKVQITRLIRLAQMCSHARLLETMVALLQQLMSLSLQYAYLAMSLADELDIRHLRGIAYLEVLQRAVIVSSQDSEGTFVEGEVQGSPDGPERLVVNPTQQLRLLSGYHRLSKAWERLRVIPPHFDHAQSCGATWHQHGCTQSWSDFWKDKTRTEGVLALGAADVLGRLNAIVKEFDKWGSATYMHHDCRTSARRSIQDKIKQIQDALPDYFFEGGEY</sequence>
<organism evidence="1 2">
    <name type="scientific">Leucogyrophana mollusca</name>
    <dbReference type="NCBI Taxonomy" id="85980"/>
    <lineage>
        <taxon>Eukaryota</taxon>
        <taxon>Fungi</taxon>
        <taxon>Dikarya</taxon>
        <taxon>Basidiomycota</taxon>
        <taxon>Agaricomycotina</taxon>
        <taxon>Agaricomycetes</taxon>
        <taxon>Agaricomycetidae</taxon>
        <taxon>Boletales</taxon>
        <taxon>Boletales incertae sedis</taxon>
        <taxon>Leucogyrophana</taxon>
    </lineage>
</organism>
<dbReference type="EMBL" id="MU266399">
    <property type="protein sequence ID" value="KAH7925584.1"/>
    <property type="molecule type" value="Genomic_DNA"/>
</dbReference>
<dbReference type="Proteomes" id="UP000790709">
    <property type="component" value="Unassembled WGS sequence"/>
</dbReference>
<protein>
    <submittedName>
        <fullName evidence="1">Uncharacterized protein</fullName>
    </submittedName>
</protein>
<comment type="caution">
    <text evidence="1">The sequence shown here is derived from an EMBL/GenBank/DDBJ whole genome shotgun (WGS) entry which is preliminary data.</text>
</comment>